<reference evidence="1 2" key="1">
    <citation type="journal article" date="2016" name="Nat. Commun.">
        <title>Extremotolerant tardigrade genome and improved radiotolerance of human cultured cells by tardigrade-unique protein.</title>
        <authorList>
            <person name="Hashimoto T."/>
            <person name="Horikawa D.D."/>
            <person name="Saito Y."/>
            <person name="Kuwahara H."/>
            <person name="Kozuka-Hata H."/>
            <person name="Shin-I T."/>
            <person name="Minakuchi Y."/>
            <person name="Ohishi K."/>
            <person name="Motoyama A."/>
            <person name="Aizu T."/>
            <person name="Enomoto A."/>
            <person name="Kondo K."/>
            <person name="Tanaka S."/>
            <person name="Hara Y."/>
            <person name="Koshikawa S."/>
            <person name="Sagara H."/>
            <person name="Miura T."/>
            <person name="Yokobori S."/>
            <person name="Miyagawa K."/>
            <person name="Suzuki Y."/>
            <person name="Kubo T."/>
            <person name="Oyama M."/>
            <person name="Kohara Y."/>
            <person name="Fujiyama A."/>
            <person name="Arakawa K."/>
            <person name="Katayama T."/>
            <person name="Toyoda A."/>
            <person name="Kunieda T."/>
        </authorList>
    </citation>
    <scope>NUCLEOTIDE SEQUENCE [LARGE SCALE GENOMIC DNA]</scope>
    <source>
        <strain evidence="1 2">YOKOZUNA-1</strain>
    </source>
</reference>
<accession>A0A1D1VDU6</accession>
<dbReference type="Proteomes" id="UP000186922">
    <property type="component" value="Unassembled WGS sequence"/>
</dbReference>
<dbReference type="EMBL" id="BDGG01000005">
    <property type="protein sequence ID" value="GAU99824.1"/>
    <property type="molecule type" value="Genomic_DNA"/>
</dbReference>
<dbReference type="OrthoDB" id="426210at2759"/>
<comment type="caution">
    <text evidence="1">The sequence shown here is derived from an EMBL/GenBank/DDBJ whole genome shotgun (WGS) entry which is preliminary data.</text>
</comment>
<protein>
    <recommendedName>
        <fullName evidence="3">Endonuclease/exonuclease/phosphatase domain-containing protein</fullName>
    </recommendedName>
</protein>
<sequence>MSAKKPRTRELISITREFGLFKKVRGIIRQRKESSSCLDLLFVTQLSPVRQVSILPKLTFSNDHRGLHCALRLWTVSFPAPPKPIWVFEAGSQQGFRKDVDRVDWRSFFDTQCNSDMAAATCEAKLVEIAQKHFRLKKVGPGSLNRPSLSPRVIESLKRRDWAFGKRNKMRNSKDYNCWVDRARETKRLLKATRAKQLRKITTLSRRCPEVL</sequence>
<dbReference type="AlphaFoldDB" id="A0A1D1VDU6"/>
<name>A0A1D1VDU6_RAMVA</name>
<keyword evidence="2" id="KW-1185">Reference proteome</keyword>
<gene>
    <name evidence="1" type="primary">RvY_10766-1</name>
    <name evidence="1" type="synonym">RvY_10766.1</name>
    <name evidence="1" type="ORF">RvY_10766</name>
</gene>
<evidence type="ECO:0008006" key="3">
    <source>
        <dbReference type="Google" id="ProtNLM"/>
    </source>
</evidence>
<organism evidence="1 2">
    <name type="scientific">Ramazzottius varieornatus</name>
    <name type="common">Water bear</name>
    <name type="synonym">Tardigrade</name>
    <dbReference type="NCBI Taxonomy" id="947166"/>
    <lineage>
        <taxon>Eukaryota</taxon>
        <taxon>Metazoa</taxon>
        <taxon>Ecdysozoa</taxon>
        <taxon>Tardigrada</taxon>
        <taxon>Eutardigrada</taxon>
        <taxon>Parachela</taxon>
        <taxon>Hypsibioidea</taxon>
        <taxon>Ramazzottiidae</taxon>
        <taxon>Ramazzottius</taxon>
    </lineage>
</organism>
<evidence type="ECO:0000313" key="1">
    <source>
        <dbReference type="EMBL" id="GAU99824.1"/>
    </source>
</evidence>
<evidence type="ECO:0000313" key="2">
    <source>
        <dbReference type="Proteomes" id="UP000186922"/>
    </source>
</evidence>
<proteinExistence type="predicted"/>